<evidence type="ECO:0000259" key="1">
    <source>
        <dbReference type="Pfam" id="PF22548"/>
    </source>
</evidence>
<dbReference type="AlphaFoldDB" id="A0A942TBX3"/>
<accession>A0A942TBX3</accession>
<dbReference type="RefSeq" id="WP_213122787.1">
    <property type="nucleotide sequence ID" value="NZ_JAGYPG010000001.1"/>
</dbReference>
<reference evidence="2 3" key="1">
    <citation type="submission" date="2021-05" db="EMBL/GenBank/DDBJ databases">
        <title>Novel Bacillus species.</title>
        <authorList>
            <person name="Liu G."/>
        </authorList>
    </citation>
    <scope>NUCLEOTIDE SEQUENCE [LARGE SCALE GENOMIC DNA]</scope>
    <source>
        <strain evidence="3">FJAT-49780</strain>
    </source>
</reference>
<proteinExistence type="predicted"/>
<dbReference type="SUPFAM" id="SSF56747">
    <property type="entry name" value="Prim-pol domain"/>
    <property type="match status" value="1"/>
</dbReference>
<feature type="domain" description="TOTE conflict system primase" evidence="1">
    <location>
        <begin position="36"/>
        <end position="201"/>
    </location>
</feature>
<evidence type="ECO:0000313" key="2">
    <source>
        <dbReference type="EMBL" id="MBS4193484.1"/>
    </source>
</evidence>
<comment type="caution">
    <text evidence="2">The sequence shown here is derived from an EMBL/GenBank/DDBJ whole genome shotgun (WGS) entry which is preliminary data.</text>
</comment>
<organism evidence="2 3">
    <name type="scientific">Lederbergia citri</name>
    <dbReference type="NCBI Taxonomy" id="2833580"/>
    <lineage>
        <taxon>Bacteria</taxon>
        <taxon>Bacillati</taxon>
        <taxon>Bacillota</taxon>
        <taxon>Bacilli</taxon>
        <taxon>Bacillales</taxon>
        <taxon>Bacillaceae</taxon>
        <taxon>Lederbergia</taxon>
    </lineage>
</organism>
<dbReference type="EMBL" id="JAGYPG010000001">
    <property type="protein sequence ID" value="MBS4193484.1"/>
    <property type="molecule type" value="Genomic_DNA"/>
</dbReference>
<name>A0A942TBX3_9BACI</name>
<evidence type="ECO:0000313" key="3">
    <source>
        <dbReference type="Proteomes" id="UP000681414"/>
    </source>
</evidence>
<dbReference type="InterPro" id="IPR054347">
    <property type="entry name" value="TOTE_primase"/>
</dbReference>
<dbReference type="Proteomes" id="UP000681414">
    <property type="component" value="Unassembled WGS sequence"/>
</dbReference>
<sequence>MKPPKNNSQTIEKLNELYVTTRRKYLVQTESTYFTNSRNKSANVWTLNDGMLARHLEGLNTYGVFNANGTNKFITFDVDFEDDTQAAKRATMEIIATLIMRYNITIEDIHVSVSGSKGYHIDLFFDEALPVEKVEKFYNNVIKDAGYSSDKVEFRPTWTQGVKLPLGIHQRTGSRCWFVNPRTLEPIKSFYYLNEVKPLPAALIKDGAVELTDEQEAEFREIEARTDTTITAVDASDALQRSAEILKAGRLVASNTRHSTTVKLAIFFNSQGFEQDEAVEAIMDVLLNTPREYFSKGSKPEFWRKEAERIVNLAFDRDYKLGNMDRPITIYRSEIIEVLNVGTFRQKQLAYAMLITSKRYGKVFYLTIKSAKKMLGIKSNETIQSGIKKLIEKGFIEYTRKNEVDIARSREVGHKFYKPNKYRLLVSEPAEGEQSVEVTAKHSLVEVARLLLDENEIKQHVNRREFTNRFKVS</sequence>
<gene>
    <name evidence="2" type="ORF">KHA97_00180</name>
</gene>
<protein>
    <recommendedName>
        <fullName evidence="1">TOTE conflict system primase domain-containing protein</fullName>
    </recommendedName>
</protein>
<dbReference type="Pfam" id="PF22548">
    <property type="entry name" value="AEP-TOTE"/>
    <property type="match status" value="1"/>
</dbReference>
<keyword evidence="3" id="KW-1185">Reference proteome</keyword>